<evidence type="ECO:0000313" key="3">
    <source>
        <dbReference type="EMBL" id="KQL53945.1"/>
    </source>
</evidence>
<dbReference type="AlphaFoldDB" id="A0A0Q3TK73"/>
<organism evidence="3 4">
    <name type="scientific">Heyndrickxia shackletonii</name>
    <dbReference type="NCBI Taxonomy" id="157838"/>
    <lineage>
        <taxon>Bacteria</taxon>
        <taxon>Bacillati</taxon>
        <taxon>Bacillota</taxon>
        <taxon>Bacilli</taxon>
        <taxon>Bacillales</taxon>
        <taxon>Bacillaceae</taxon>
        <taxon>Heyndrickxia</taxon>
    </lineage>
</organism>
<evidence type="ECO:0000259" key="2">
    <source>
        <dbReference type="Pfam" id="PF09851"/>
    </source>
</evidence>
<accession>A0A0Q3TK73</accession>
<dbReference type="PATRIC" id="fig|157838.3.peg.2383"/>
<comment type="caution">
    <text evidence="3">The sequence shown here is derived from an EMBL/GenBank/DDBJ whole genome shotgun (WGS) entry which is preliminary data.</text>
</comment>
<sequence>MHHWGHFYPFCFLFIILMIGLIIANIRMWRGRRGYCSNRQYPDACSILDKRLASGEISVEEYEKLKEILIKNIK</sequence>
<dbReference type="STRING" id="157838.AN964_10845"/>
<protein>
    <recommendedName>
        <fullName evidence="2">SHOCT domain-containing protein</fullName>
    </recommendedName>
</protein>
<dbReference type="Proteomes" id="UP000051888">
    <property type="component" value="Unassembled WGS sequence"/>
</dbReference>
<keyword evidence="1" id="KW-1133">Transmembrane helix</keyword>
<keyword evidence="1" id="KW-0812">Transmembrane</keyword>
<feature type="transmembrane region" description="Helical" evidence="1">
    <location>
        <begin position="6"/>
        <end position="24"/>
    </location>
</feature>
<feature type="domain" description="SHOCT" evidence="2">
    <location>
        <begin position="47"/>
        <end position="69"/>
    </location>
</feature>
<dbReference type="Pfam" id="PF09851">
    <property type="entry name" value="SHOCT"/>
    <property type="match status" value="1"/>
</dbReference>
<reference evidence="3 4" key="1">
    <citation type="submission" date="2015-09" db="EMBL/GenBank/DDBJ databases">
        <title>Genome sequencing project for genomic taxonomy and phylogenomics of Bacillus-like bacteria.</title>
        <authorList>
            <person name="Liu B."/>
            <person name="Wang J."/>
            <person name="Zhu Y."/>
            <person name="Liu G."/>
            <person name="Chen Q."/>
            <person name="Chen Z."/>
            <person name="Lan J."/>
            <person name="Che J."/>
            <person name="Ge C."/>
            <person name="Shi H."/>
            <person name="Pan Z."/>
            <person name="Liu X."/>
        </authorList>
    </citation>
    <scope>NUCLEOTIDE SEQUENCE [LARGE SCALE GENOMIC DNA]</scope>
    <source>
        <strain evidence="3 4">LMG 18435</strain>
    </source>
</reference>
<evidence type="ECO:0000256" key="1">
    <source>
        <dbReference type="SAM" id="Phobius"/>
    </source>
</evidence>
<keyword evidence="4" id="KW-1185">Reference proteome</keyword>
<keyword evidence="1" id="KW-0472">Membrane</keyword>
<gene>
    <name evidence="3" type="ORF">AN964_10845</name>
</gene>
<proteinExistence type="predicted"/>
<dbReference type="InterPro" id="IPR018649">
    <property type="entry name" value="SHOCT"/>
</dbReference>
<name>A0A0Q3TK73_9BACI</name>
<evidence type="ECO:0000313" key="4">
    <source>
        <dbReference type="Proteomes" id="UP000051888"/>
    </source>
</evidence>
<dbReference type="EMBL" id="LJJC01000004">
    <property type="protein sequence ID" value="KQL53945.1"/>
    <property type="molecule type" value="Genomic_DNA"/>
</dbReference>